<dbReference type="Pfam" id="PF12833">
    <property type="entry name" value="HTH_18"/>
    <property type="match status" value="1"/>
</dbReference>
<evidence type="ECO:0000259" key="4">
    <source>
        <dbReference type="PROSITE" id="PS01124"/>
    </source>
</evidence>
<evidence type="ECO:0000313" key="5">
    <source>
        <dbReference type="EMBL" id="HIV02053.1"/>
    </source>
</evidence>
<proteinExistence type="predicted"/>
<name>A0A9D1NF88_9FIRM</name>
<evidence type="ECO:0000256" key="2">
    <source>
        <dbReference type="ARBA" id="ARBA00023125"/>
    </source>
</evidence>
<dbReference type="PANTHER" id="PTHR43280:SF2">
    <property type="entry name" value="HTH-TYPE TRANSCRIPTIONAL REGULATOR EXSA"/>
    <property type="match status" value="1"/>
</dbReference>
<gene>
    <name evidence="5" type="ORF">IAC74_00655</name>
</gene>
<dbReference type="GO" id="GO:0043565">
    <property type="term" value="F:sequence-specific DNA binding"/>
    <property type="evidence" value="ECO:0007669"/>
    <property type="project" value="InterPro"/>
</dbReference>
<protein>
    <submittedName>
        <fullName evidence="5">AraC family transcriptional regulator</fullName>
    </submittedName>
</protein>
<keyword evidence="3" id="KW-0804">Transcription</keyword>
<dbReference type="Gene3D" id="2.60.120.280">
    <property type="entry name" value="Regulatory protein AraC"/>
    <property type="match status" value="1"/>
</dbReference>
<dbReference type="InterPro" id="IPR018060">
    <property type="entry name" value="HTH_AraC"/>
</dbReference>
<dbReference type="SUPFAM" id="SSF46689">
    <property type="entry name" value="Homeodomain-like"/>
    <property type="match status" value="2"/>
</dbReference>
<dbReference type="Gene3D" id="1.10.10.60">
    <property type="entry name" value="Homeodomain-like"/>
    <property type="match status" value="2"/>
</dbReference>
<dbReference type="Pfam" id="PF02311">
    <property type="entry name" value="AraC_binding"/>
    <property type="match status" value="1"/>
</dbReference>
<dbReference type="SMART" id="SM00342">
    <property type="entry name" value="HTH_ARAC"/>
    <property type="match status" value="1"/>
</dbReference>
<evidence type="ECO:0000256" key="3">
    <source>
        <dbReference type="ARBA" id="ARBA00023163"/>
    </source>
</evidence>
<evidence type="ECO:0000256" key="1">
    <source>
        <dbReference type="ARBA" id="ARBA00023015"/>
    </source>
</evidence>
<evidence type="ECO:0000313" key="6">
    <source>
        <dbReference type="Proteomes" id="UP000886743"/>
    </source>
</evidence>
<dbReference type="Proteomes" id="UP000886743">
    <property type="component" value="Unassembled WGS sequence"/>
</dbReference>
<sequence>MVFQNMVFPAISSRTKTMPFYVVSVGEKENQNHKIRESGYIAYQIAWCTKGKGVLILDGTQYEIDSGKGFYFAEGVPHEYYAAVQPWTLRWIAFNGNQTDYFFKFLKSPRGGVFKKSRIGSLDRTFHQLLSILNREDSYADVECSAALHTLMAELIRAEGEAKSNPKDRLNPIISYLNANYNKELSLDGLAAQINVCPDYFCKLFKQAYQVTPFKYLINLRVQKAKFLLLTNMDMPVKDVAAAVGFHDTSYFCSAFREREGVSPSQFRNISIERNYFDMPDEYPIENKK</sequence>
<keyword evidence="1" id="KW-0805">Transcription regulation</keyword>
<dbReference type="PROSITE" id="PS00041">
    <property type="entry name" value="HTH_ARAC_FAMILY_1"/>
    <property type="match status" value="1"/>
</dbReference>
<dbReference type="InterPro" id="IPR037923">
    <property type="entry name" value="HTH-like"/>
</dbReference>
<dbReference type="EMBL" id="DVOF01000016">
    <property type="protein sequence ID" value="HIV02053.1"/>
    <property type="molecule type" value="Genomic_DNA"/>
</dbReference>
<dbReference type="InterPro" id="IPR003313">
    <property type="entry name" value="AraC-bd"/>
</dbReference>
<dbReference type="PANTHER" id="PTHR43280">
    <property type="entry name" value="ARAC-FAMILY TRANSCRIPTIONAL REGULATOR"/>
    <property type="match status" value="1"/>
</dbReference>
<dbReference type="InterPro" id="IPR009057">
    <property type="entry name" value="Homeodomain-like_sf"/>
</dbReference>
<organism evidence="5 6">
    <name type="scientific">Candidatus Aphodoplasma excrementigallinarum</name>
    <dbReference type="NCBI Taxonomy" id="2840673"/>
    <lineage>
        <taxon>Bacteria</taxon>
        <taxon>Bacillati</taxon>
        <taxon>Bacillota</taxon>
        <taxon>Clostridia</taxon>
        <taxon>Eubacteriales</taxon>
        <taxon>Candidatus Aphodoplasma</taxon>
    </lineage>
</organism>
<dbReference type="InterPro" id="IPR018062">
    <property type="entry name" value="HTH_AraC-typ_CS"/>
</dbReference>
<dbReference type="PROSITE" id="PS01124">
    <property type="entry name" value="HTH_ARAC_FAMILY_2"/>
    <property type="match status" value="1"/>
</dbReference>
<dbReference type="PRINTS" id="PR00032">
    <property type="entry name" value="HTHARAC"/>
</dbReference>
<accession>A0A9D1NF88</accession>
<dbReference type="SUPFAM" id="SSF51215">
    <property type="entry name" value="Regulatory protein AraC"/>
    <property type="match status" value="1"/>
</dbReference>
<keyword evidence="2" id="KW-0238">DNA-binding</keyword>
<reference evidence="5" key="2">
    <citation type="journal article" date="2021" name="PeerJ">
        <title>Extensive microbial diversity within the chicken gut microbiome revealed by metagenomics and culture.</title>
        <authorList>
            <person name="Gilroy R."/>
            <person name="Ravi A."/>
            <person name="Getino M."/>
            <person name="Pursley I."/>
            <person name="Horton D.L."/>
            <person name="Alikhan N.F."/>
            <person name="Baker D."/>
            <person name="Gharbi K."/>
            <person name="Hall N."/>
            <person name="Watson M."/>
            <person name="Adriaenssens E.M."/>
            <person name="Foster-Nyarko E."/>
            <person name="Jarju S."/>
            <person name="Secka A."/>
            <person name="Antonio M."/>
            <person name="Oren A."/>
            <person name="Chaudhuri R.R."/>
            <person name="La Ragione R."/>
            <person name="Hildebrand F."/>
            <person name="Pallen M.J."/>
        </authorList>
    </citation>
    <scope>NUCLEOTIDE SEQUENCE</scope>
    <source>
        <strain evidence="5">4920</strain>
    </source>
</reference>
<feature type="domain" description="HTH araC/xylS-type" evidence="4">
    <location>
        <begin position="171"/>
        <end position="270"/>
    </location>
</feature>
<dbReference type="GO" id="GO:0003700">
    <property type="term" value="F:DNA-binding transcription factor activity"/>
    <property type="evidence" value="ECO:0007669"/>
    <property type="project" value="InterPro"/>
</dbReference>
<dbReference type="InterPro" id="IPR020449">
    <property type="entry name" value="Tscrpt_reg_AraC-type_HTH"/>
</dbReference>
<comment type="caution">
    <text evidence="5">The sequence shown here is derived from an EMBL/GenBank/DDBJ whole genome shotgun (WGS) entry which is preliminary data.</text>
</comment>
<dbReference type="AlphaFoldDB" id="A0A9D1NF88"/>
<reference evidence="5" key="1">
    <citation type="submission" date="2020-10" db="EMBL/GenBank/DDBJ databases">
        <authorList>
            <person name="Gilroy R."/>
        </authorList>
    </citation>
    <scope>NUCLEOTIDE SEQUENCE</scope>
    <source>
        <strain evidence="5">4920</strain>
    </source>
</reference>